<sequence>STGAAIEIAAKKVIKFVPAKRLNDAINNGAPQKKDFEVR</sequence>
<dbReference type="SUPFAM" id="SSF47729">
    <property type="entry name" value="IHF-like DNA-binding proteins"/>
    <property type="match status" value="1"/>
</dbReference>
<dbReference type="Pfam" id="PF00216">
    <property type="entry name" value="Bac_DNA_binding"/>
    <property type="match status" value="1"/>
</dbReference>
<dbReference type="EMBL" id="AEAG01002245">
    <property type="protein sequence ID" value="EGH26387.1"/>
    <property type="molecule type" value="Genomic_DNA"/>
</dbReference>
<gene>
    <name evidence="4" type="ORF">PSYMO_35066</name>
</gene>
<accession>A0A656GL70</accession>
<reference evidence="4 5" key="1">
    <citation type="journal article" date="2011" name="PLoS Pathog.">
        <title>Dynamic evolution of pathogenicity revealed by sequencing and comparative genomics of 19 Pseudomonas syringae isolates.</title>
        <authorList>
            <person name="Baltrus D.A."/>
            <person name="Nishimura M.T."/>
            <person name="Romanchuk A."/>
            <person name="Chang J.H."/>
            <person name="Mukhtar M.S."/>
            <person name="Cherkis K."/>
            <person name="Roach J."/>
            <person name="Grant S.R."/>
            <person name="Jones C.D."/>
            <person name="Dangl J.L."/>
        </authorList>
    </citation>
    <scope>NUCLEOTIDE SEQUENCE [LARGE SCALE GENOMIC DNA]</scope>
    <source>
        <strain evidence="4 5">301020</strain>
    </source>
</reference>
<comment type="similarity">
    <text evidence="1">Belongs to the bacterial histone-like protein family.</text>
</comment>
<dbReference type="InterPro" id="IPR010992">
    <property type="entry name" value="IHF-like_DNA-bd_dom_sf"/>
</dbReference>
<dbReference type="AlphaFoldDB" id="A0A656GL70"/>
<dbReference type="GO" id="GO:0030527">
    <property type="term" value="F:structural constituent of chromatin"/>
    <property type="evidence" value="ECO:0007669"/>
    <property type="project" value="InterPro"/>
</dbReference>
<evidence type="ECO:0000256" key="3">
    <source>
        <dbReference type="ARBA" id="ARBA00023125"/>
    </source>
</evidence>
<comment type="subunit">
    <text evidence="2">Heterodimer of an alpha and a beta chain.</text>
</comment>
<proteinExistence type="inferred from homology"/>
<evidence type="ECO:0000313" key="4">
    <source>
        <dbReference type="EMBL" id="EGH26387.1"/>
    </source>
</evidence>
<comment type="caution">
    <text evidence="4">The sequence shown here is derived from an EMBL/GenBank/DDBJ whole genome shotgun (WGS) entry which is preliminary data.</text>
</comment>
<evidence type="ECO:0000256" key="1">
    <source>
        <dbReference type="ARBA" id="ARBA00010529"/>
    </source>
</evidence>
<dbReference type="Gene3D" id="4.10.520.10">
    <property type="entry name" value="IHF-like DNA-binding proteins"/>
    <property type="match status" value="1"/>
</dbReference>
<dbReference type="Proteomes" id="UP000003465">
    <property type="component" value="Unassembled WGS sequence"/>
</dbReference>
<feature type="non-terminal residue" evidence="4">
    <location>
        <position position="1"/>
    </location>
</feature>
<dbReference type="InterPro" id="IPR000119">
    <property type="entry name" value="Hist_DNA-bd"/>
</dbReference>
<protein>
    <submittedName>
        <fullName evidence="4">Uncharacterized protein</fullName>
    </submittedName>
</protein>
<evidence type="ECO:0000256" key="2">
    <source>
        <dbReference type="ARBA" id="ARBA00011870"/>
    </source>
</evidence>
<keyword evidence="3" id="KW-0238">DNA-binding</keyword>
<evidence type="ECO:0000313" key="5">
    <source>
        <dbReference type="Proteomes" id="UP000003465"/>
    </source>
</evidence>
<name>A0A656GL70_PSEA0</name>
<dbReference type="GO" id="GO:0003677">
    <property type="term" value="F:DNA binding"/>
    <property type="evidence" value="ECO:0007669"/>
    <property type="project" value="UniProtKB-KW"/>
</dbReference>
<organism evidence="4 5">
    <name type="scientific">Pseudomonas amygdali pv. mori str. 301020</name>
    <dbReference type="NCBI Taxonomy" id="629261"/>
    <lineage>
        <taxon>Bacteria</taxon>
        <taxon>Pseudomonadati</taxon>
        <taxon>Pseudomonadota</taxon>
        <taxon>Gammaproteobacteria</taxon>
        <taxon>Pseudomonadales</taxon>
        <taxon>Pseudomonadaceae</taxon>
        <taxon>Pseudomonas</taxon>
        <taxon>Pseudomonas amygdali</taxon>
    </lineage>
</organism>